<dbReference type="PANTHER" id="PTHR32089:SF112">
    <property type="entry name" value="LYSOZYME-LIKE PROTEIN-RELATED"/>
    <property type="match status" value="1"/>
</dbReference>
<comment type="caution">
    <text evidence="3">The sequence shown here is derived from an EMBL/GenBank/DDBJ whole genome shotgun (WGS) entry which is preliminary data.</text>
</comment>
<dbReference type="CDD" id="cd06225">
    <property type="entry name" value="HAMP"/>
    <property type="match status" value="1"/>
</dbReference>
<dbReference type="Pfam" id="PF00672">
    <property type="entry name" value="HAMP"/>
    <property type="match status" value="1"/>
</dbReference>
<dbReference type="GO" id="GO:0016020">
    <property type="term" value="C:membrane"/>
    <property type="evidence" value="ECO:0007669"/>
    <property type="project" value="InterPro"/>
</dbReference>
<accession>A0A2S7XS44</accession>
<dbReference type="OrthoDB" id="9781845at2"/>
<keyword evidence="1" id="KW-1133">Transmembrane helix</keyword>
<dbReference type="SUPFAM" id="SSF158472">
    <property type="entry name" value="HAMP domain-like"/>
    <property type="match status" value="1"/>
</dbReference>
<feature type="transmembrane region" description="Helical" evidence="1">
    <location>
        <begin position="12"/>
        <end position="34"/>
    </location>
</feature>
<protein>
    <recommendedName>
        <fullName evidence="2">HAMP domain-containing protein</fullName>
    </recommendedName>
</protein>
<dbReference type="Proteomes" id="UP000239936">
    <property type="component" value="Unassembled WGS sequence"/>
</dbReference>
<dbReference type="EMBL" id="PPGH01000034">
    <property type="protein sequence ID" value="PQJ96557.1"/>
    <property type="molecule type" value="Genomic_DNA"/>
</dbReference>
<evidence type="ECO:0000313" key="3">
    <source>
        <dbReference type="EMBL" id="PQJ96557.1"/>
    </source>
</evidence>
<sequence length="322" mass="35150">MLMSQFGIVARARILFAILGILVIAMGGGGMYVAQHIRTSVEEMITHQDQLQELASEFKINVIQIQQWFTDISATRGRDGLDDGFTQAQQYFEAARANITALAALDSTVSAAALTQALTEYYNKGQQMAQLYVAQGPEGGNAFMSTFDAAAEMMGEKLETLITRIQTEKSTAQQQLNFNLTLGTSASLIATLVLIAGLLGALWALARQLKPLVALQQLSMRMADNDFRGAAVVVHGNTEIAALSVAFQHLQTSLTNSFQRIASNIKQVHEVTRQLQSIAAATLSNANREQLEVTQVATAINEMAATVARNCPQQRRRFRRSI</sequence>
<evidence type="ECO:0000313" key="4">
    <source>
        <dbReference type="Proteomes" id="UP000239936"/>
    </source>
</evidence>
<feature type="domain" description="HAMP" evidence="2">
    <location>
        <begin position="206"/>
        <end position="259"/>
    </location>
</feature>
<dbReference type="GO" id="GO:0007165">
    <property type="term" value="P:signal transduction"/>
    <property type="evidence" value="ECO:0007669"/>
    <property type="project" value="InterPro"/>
</dbReference>
<organism evidence="3 4">
    <name type="scientific">Chromatium okenii</name>
    <dbReference type="NCBI Taxonomy" id="61644"/>
    <lineage>
        <taxon>Bacteria</taxon>
        <taxon>Pseudomonadati</taxon>
        <taxon>Pseudomonadota</taxon>
        <taxon>Gammaproteobacteria</taxon>
        <taxon>Chromatiales</taxon>
        <taxon>Chromatiaceae</taxon>
        <taxon>Chromatium</taxon>
    </lineage>
</organism>
<reference evidence="3 4" key="1">
    <citation type="submission" date="2018-01" db="EMBL/GenBank/DDBJ databases">
        <title>The complete genome sequence of Chromatium okenii LaCa, a purple sulfur bacterium with a turbulent life.</title>
        <authorList>
            <person name="Luedin S.M."/>
            <person name="Liechti N."/>
            <person name="Storelli N."/>
            <person name="Danza F."/>
            <person name="Wittwer M."/>
            <person name="Pothier J.F."/>
            <person name="Tonolla M.A."/>
        </authorList>
    </citation>
    <scope>NUCLEOTIDE SEQUENCE [LARGE SCALE GENOMIC DNA]</scope>
    <source>
        <strain evidence="3 4">LaCa</strain>
    </source>
</reference>
<dbReference type="AlphaFoldDB" id="A0A2S7XS44"/>
<dbReference type="PROSITE" id="PS50885">
    <property type="entry name" value="HAMP"/>
    <property type="match status" value="1"/>
</dbReference>
<dbReference type="SMART" id="SM00304">
    <property type="entry name" value="HAMP"/>
    <property type="match status" value="1"/>
</dbReference>
<dbReference type="PANTHER" id="PTHR32089">
    <property type="entry name" value="METHYL-ACCEPTING CHEMOTAXIS PROTEIN MCPB"/>
    <property type="match status" value="1"/>
</dbReference>
<keyword evidence="1" id="KW-0472">Membrane</keyword>
<keyword evidence="1" id="KW-0812">Transmembrane</keyword>
<dbReference type="Gene3D" id="1.10.287.950">
    <property type="entry name" value="Methyl-accepting chemotaxis protein"/>
    <property type="match status" value="1"/>
</dbReference>
<dbReference type="InterPro" id="IPR003660">
    <property type="entry name" value="HAMP_dom"/>
</dbReference>
<name>A0A2S7XS44_9GAMM</name>
<keyword evidence="4" id="KW-1185">Reference proteome</keyword>
<proteinExistence type="predicted"/>
<evidence type="ECO:0000256" key="1">
    <source>
        <dbReference type="SAM" id="Phobius"/>
    </source>
</evidence>
<evidence type="ECO:0000259" key="2">
    <source>
        <dbReference type="PROSITE" id="PS50885"/>
    </source>
</evidence>
<gene>
    <name evidence="3" type="ORF">CXB77_06970</name>
</gene>
<feature type="transmembrane region" description="Helical" evidence="1">
    <location>
        <begin position="186"/>
        <end position="206"/>
    </location>
</feature>